<feature type="compositionally biased region" description="Low complexity" evidence="3">
    <location>
        <begin position="379"/>
        <end position="396"/>
    </location>
</feature>
<evidence type="ECO:0000256" key="3">
    <source>
        <dbReference type="SAM" id="MobiDB-lite"/>
    </source>
</evidence>
<dbReference type="CDD" id="cd04514">
    <property type="entry name" value="Taspase1_like"/>
    <property type="match status" value="2"/>
</dbReference>
<proteinExistence type="predicted"/>
<dbReference type="SUPFAM" id="SSF56235">
    <property type="entry name" value="N-terminal nucleophile aminohydrolases (Ntn hydrolases)"/>
    <property type="match status" value="1"/>
</dbReference>
<dbReference type="PANTHER" id="PTHR10188:SF8">
    <property type="entry name" value="THREONINE ASPARTASE 1"/>
    <property type="match status" value="1"/>
</dbReference>
<feature type="active site" description="Nucleophile" evidence="1">
    <location>
        <position position="469"/>
    </location>
</feature>
<evidence type="ECO:0000313" key="4">
    <source>
        <dbReference type="EMBL" id="EKG19553.1"/>
    </source>
</evidence>
<comment type="caution">
    <text evidence="4">The sequence shown here is derived from an EMBL/GenBank/DDBJ whole genome shotgun (WGS) entry which is preliminary data.</text>
</comment>
<evidence type="ECO:0000256" key="1">
    <source>
        <dbReference type="PIRSR" id="PIRSR600246-1"/>
    </source>
</evidence>
<dbReference type="GO" id="GO:0051604">
    <property type="term" value="P:protein maturation"/>
    <property type="evidence" value="ECO:0007669"/>
    <property type="project" value="TreeGrafter"/>
</dbReference>
<dbReference type="HOGENOM" id="CLU_021603_5_2_1"/>
<feature type="region of interest" description="Disordered" evidence="3">
    <location>
        <begin position="1"/>
        <end position="40"/>
    </location>
</feature>
<dbReference type="InParanoid" id="K2RXV3"/>
<gene>
    <name evidence="4" type="ORF">MPH_03417</name>
</gene>
<dbReference type="VEuPathDB" id="FungiDB:MPH_03417"/>
<dbReference type="PANTHER" id="PTHR10188">
    <property type="entry name" value="L-ASPARAGINASE"/>
    <property type="match status" value="1"/>
</dbReference>
<dbReference type="Pfam" id="PF01112">
    <property type="entry name" value="Asparaginase_2"/>
    <property type="match status" value="2"/>
</dbReference>
<dbReference type="InterPro" id="IPR037464">
    <property type="entry name" value="Taspase1"/>
</dbReference>
<dbReference type="Gene3D" id="3.60.20.30">
    <property type="entry name" value="(Glycosyl)asparaginase"/>
    <property type="match status" value="1"/>
</dbReference>
<dbReference type="AlphaFoldDB" id="K2RXV3"/>
<feature type="region of interest" description="Disordered" evidence="3">
    <location>
        <begin position="271"/>
        <end position="410"/>
    </location>
</feature>
<dbReference type="GO" id="GO:0004298">
    <property type="term" value="F:threonine-type endopeptidase activity"/>
    <property type="evidence" value="ECO:0007669"/>
    <property type="project" value="InterPro"/>
</dbReference>
<dbReference type="GO" id="GO:0005737">
    <property type="term" value="C:cytoplasm"/>
    <property type="evidence" value="ECO:0007669"/>
    <property type="project" value="TreeGrafter"/>
</dbReference>
<evidence type="ECO:0000256" key="2">
    <source>
        <dbReference type="PIRSR" id="PIRSR600246-3"/>
    </source>
</evidence>
<feature type="compositionally biased region" description="Low complexity" evidence="3">
    <location>
        <begin position="275"/>
        <end position="292"/>
    </location>
</feature>
<feature type="compositionally biased region" description="Polar residues" evidence="3">
    <location>
        <begin position="306"/>
        <end position="342"/>
    </location>
</feature>
<dbReference type="Proteomes" id="UP000007129">
    <property type="component" value="Unassembled WGS sequence"/>
</dbReference>
<dbReference type="EMBL" id="AHHD01000163">
    <property type="protein sequence ID" value="EKG19553.1"/>
    <property type="molecule type" value="Genomic_DNA"/>
</dbReference>
<name>K2RXV3_MACPH</name>
<dbReference type="InterPro" id="IPR000246">
    <property type="entry name" value="Peptidase_T2"/>
</dbReference>
<reference evidence="4 5" key="1">
    <citation type="journal article" date="2012" name="BMC Genomics">
        <title>Tools to kill: Genome of one of the most destructive plant pathogenic fungi Macrophomina phaseolina.</title>
        <authorList>
            <person name="Islam M.S."/>
            <person name="Haque M.S."/>
            <person name="Islam M.M."/>
            <person name="Emdad E.M."/>
            <person name="Halim A."/>
            <person name="Hossen Q.M.M."/>
            <person name="Hossain M.Z."/>
            <person name="Ahmed B."/>
            <person name="Rahim S."/>
            <person name="Rahman M.S."/>
            <person name="Alam M.M."/>
            <person name="Hou S."/>
            <person name="Wan X."/>
            <person name="Saito J.A."/>
            <person name="Alam M."/>
        </authorList>
    </citation>
    <scope>NUCLEOTIDE SEQUENCE [LARGE SCALE GENOMIC DNA]</scope>
    <source>
        <strain evidence="4 5">MS6</strain>
    </source>
</reference>
<evidence type="ECO:0000313" key="5">
    <source>
        <dbReference type="Proteomes" id="UP000007129"/>
    </source>
</evidence>
<dbReference type="eggNOG" id="KOG1592">
    <property type="taxonomic scope" value="Eukaryota"/>
</dbReference>
<feature type="compositionally biased region" description="Basic and acidic residues" evidence="3">
    <location>
        <begin position="443"/>
        <end position="453"/>
    </location>
</feature>
<protein>
    <submittedName>
        <fullName evidence="4">Peptidase T2 asparaginase 2</fullName>
    </submittedName>
</protein>
<feature type="region of interest" description="Disordered" evidence="3">
    <location>
        <begin position="424"/>
        <end position="464"/>
    </location>
</feature>
<dbReference type="FunFam" id="3.60.20.30:FF:000007">
    <property type="entry name" value="Similar to threonine aspartase"/>
    <property type="match status" value="1"/>
</dbReference>
<feature type="compositionally biased region" description="Basic and acidic residues" evidence="3">
    <location>
        <begin position="16"/>
        <end position="34"/>
    </location>
</feature>
<sequence length="652" mass="69734">MPRVHLGMVKQAASEAWKETTRWPRAETDPKRNDPMAFHGGRSRRGGDICAVFVHAGAGYHSVQNEGLHLQACNDAAKAAMAVLRNGGTAVDAVEIAIKILEDREITNAGYGSNLSMEGIVECDAIVVDHLCRSGAVGAVAQIKNPISLARILLDHSTRPLLLKRVPPNFLIGPGATEFAFGQGIPVLPHDALVSPAAKERWLKWVSDLKYAERRALKAFTVPVAQPPHVPERMDPLEEEQVRKKLRTQHTQAMLRGTSSKAESSAAPKFFGSLNDSASNSNVTSDSSGISNEPSDVFSIDLGCEQATSKDSNRNPLINSTQTVPTISSLQGNTPHEQSTLTDVEMSDIDDGTGPHLHQVGDSRRSQKWTDGSDRESESSSSTLHLDLLSPSPSSREAVEQPLPETPDAVPHAMQRTTSELGHVIDRAPLPPPPPHPARRQSHGKDLGHHQDQEQPQPSKSRQDHITDTVGAIAVDCYGNIACGASSGGIGMKYSGRVGPAALGGAGAAVVPAEPEDEDKVSVAAVTSGTGEHITTTMAAAIGADRLYYSVKKSEGGKLQSVTEEEAVRGVIEKDFMGHPSVRNSTSVGAIGLMSVKKTRDGIYFFFAHNTDSFALASMHADEDKPTCTMSRSIGNGVVAQGGRCLRYKRKQ</sequence>
<dbReference type="InterPro" id="IPR029055">
    <property type="entry name" value="Ntn_hydrolases_N"/>
</dbReference>
<dbReference type="OrthoDB" id="77601at2759"/>
<accession>K2RXV3</accession>
<dbReference type="STRING" id="1126212.K2RXV3"/>
<organism evidence="4 5">
    <name type="scientific">Macrophomina phaseolina (strain MS6)</name>
    <name type="common">Charcoal rot fungus</name>
    <dbReference type="NCBI Taxonomy" id="1126212"/>
    <lineage>
        <taxon>Eukaryota</taxon>
        <taxon>Fungi</taxon>
        <taxon>Dikarya</taxon>
        <taxon>Ascomycota</taxon>
        <taxon>Pezizomycotina</taxon>
        <taxon>Dothideomycetes</taxon>
        <taxon>Dothideomycetes incertae sedis</taxon>
        <taxon>Botryosphaeriales</taxon>
        <taxon>Botryosphaeriaceae</taxon>
        <taxon>Macrophomina</taxon>
    </lineage>
</organism>
<feature type="site" description="Cleavage; by autolysis" evidence="2">
    <location>
        <begin position="468"/>
        <end position="469"/>
    </location>
</feature>